<evidence type="ECO:0000259" key="3">
    <source>
        <dbReference type="PROSITE" id="PS50014"/>
    </source>
</evidence>
<evidence type="ECO:0000256" key="2">
    <source>
        <dbReference type="PROSITE-ProRule" id="PRU00035"/>
    </source>
</evidence>
<feature type="domain" description="Bromo" evidence="3">
    <location>
        <begin position="1"/>
        <end position="37"/>
    </location>
</feature>
<keyword evidence="1 2" id="KW-0103">Bromodomain</keyword>
<accession>A0A2J8JGZ6</accession>
<name>A0A2J8JGZ6_PANTR</name>
<dbReference type="Gene3D" id="1.20.920.10">
    <property type="entry name" value="Bromodomain-like"/>
    <property type="match status" value="1"/>
</dbReference>
<dbReference type="InterPro" id="IPR001487">
    <property type="entry name" value="Bromodomain"/>
</dbReference>
<protein>
    <submittedName>
        <fullName evidence="4">SMARCA2 isoform 32</fullName>
    </submittedName>
</protein>
<dbReference type="EMBL" id="NBAG03000459">
    <property type="protein sequence ID" value="PNI22040.1"/>
    <property type="molecule type" value="Genomic_DNA"/>
</dbReference>
<comment type="caution">
    <text evidence="4">The sequence shown here is derived from an EMBL/GenBank/DDBJ whole genome shotgun (WGS) entry which is preliminary data.</text>
</comment>
<reference evidence="4 5" key="1">
    <citation type="submission" date="2017-12" db="EMBL/GenBank/DDBJ databases">
        <title>High-resolution comparative analysis of great ape genomes.</title>
        <authorList>
            <person name="Pollen A."/>
            <person name="Hastie A."/>
            <person name="Hormozdiari F."/>
            <person name="Dougherty M."/>
            <person name="Liu R."/>
            <person name="Chaisson M."/>
            <person name="Hoppe E."/>
            <person name="Hill C."/>
            <person name="Pang A."/>
            <person name="Hillier L."/>
            <person name="Baker C."/>
            <person name="Armstrong J."/>
            <person name="Shendure J."/>
            <person name="Paten B."/>
            <person name="Wilson R."/>
            <person name="Chao H."/>
            <person name="Schneider V."/>
            <person name="Ventura M."/>
            <person name="Kronenberg Z."/>
            <person name="Murali S."/>
            <person name="Gordon D."/>
            <person name="Cantsilieris S."/>
            <person name="Munson K."/>
            <person name="Nelson B."/>
            <person name="Raja A."/>
            <person name="Underwood J."/>
            <person name="Diekhans M."/>
            <person name="Fiddes I."/>
            <person name="Haussler D."/>
            <person name="Eichler E."/>
        </authorList>
    </citation>
    <scope>NUCLEOTIDE SEQUENCE [LARGE SCALE GENOMIC DNA]</scope>
    <source>
        <strain evidence="4">Yerkes chimp pedigree #C0471</strain>
    </source>
</reference>
<gene>
    <name evidence="4" type="ORF">CK820_G0047753</name>
</gene>
<feature type="non-terminal residue" evidence="4">
    <location>
        <position position="1"/>
    </location>
</feature>
<dbReference type="InterPro" id="IPR036427">
    <property type="entry name" value="Bromodomain-like_sf"/>
</dbReference>
<evidence type="ECO:0000256" key="1">
    <source>
        <dbReference type="ARBA" id="ARBA00023117"/>
    </source>
</evidence>
<evidence type="ECO:0000313" key="4">
    <source>
        <dbReference type="EMBL" id="PNI22040.1"/>
    </source>
</evidence>
<proteinExistence type="predicted"/>
<dbReference type="Proteomes" id="UP000236370">
    <property type="component" value="Unassembled WGS sequence"/>
</dbReference>
<evidence type="ECO:0000313" key="5">
    <source>
        <dbReference type="Proteomes" id="UP000236370"/>
    </source>
</evidence>
<dbReference type="AlphaFoldDB" id="A0A2J8JGZ6"/>
<dbReference type="SUPFAM" id="SSF47370">
    <property type="entry name" value="Bromodomain"/>
    <property type="match status" value="1"/>
</dbReference>
<organism evidence="4 5">
    <name type="scientific">Pan troglodytes</name>
    <name type="common">Chimpanzee</name>
    <dbReference type="NCBI Taxonomy" id="9598"/>
    <lineage>
        <taxon>Eukaryota</taxon>
        <taxon>Metazoa</taxon>
        <taxon>Chordata</taxon>
        <taxon>Craniata</taxon>
        <taxon>Vertebrata</taxon>
        <taxon>Euteleostomi</taxon>
        <taxon>Mammalia</taxon>
        <taxon>Eutheria</taxon>
        <taxon>Euarchontoglires</taxon>
        <taxon>Primates</taxon>
        <taxon>Haplorrhini</taxon>
        <taxon>Catarrhini</taxon>
        <taxon>Hominidae</taxon>
        <taxon>Pan</taxon>
    </lineage>
</organism>
<dbReference type="PROSITE" id="PS50014">
    <property type="entry name" value="BROMODOMAIN_2"/>
    <property type="match status" value="1"/>
</dbReference>
<sequence>SGRQLSEVFIQLPSRKELPEYYELIRKPVDFKKIKDP</sequence>
<dbReference type="Pfam" id="PF00439">
    <property type="entry name" value="Bromodomain"/>
    <property type="match status" value="1"/>
</dbReference>